<dbReference type="InterPro" id="IPR004358">
    <property type="entry name" value="Sig_transdc_His_kin-like_C"/>
</dbReference>
<dbReference type="InterPro" id="IPR033479">
    <property type="entry name" value="dCache_1"/>
</dbReference>
<dbReference type="PRINTS" id="PR00344">
    <property type="entry name" value="BCTRLSENSOR"/>
</dbReference>
<dbReference type="EMBL" id="CP011209">
    <property type="protein sequence ID" value="AKM78427.1"/>
    <property type="molecule type" value="Genomic_DNA"/>
</dbReference>
<keyword evidence="12" id="KW-0902">Two-component regulatory system</keyword>
<dbReference type="NCBIfam" id="TIGR00229">
    <property type="entry name" value="sensory_box"/>
    <property type="match status" value="1"/>
</dbReference>
<dbReference type="SMART" id="SM00387">
    <property type="entry name" value="HATPase_c"/>
    <property type="match status" value="1"/>
</dbReference>
<dbReference type="FunFam" id="3.30.565.10:FF:000006">
    <property type="entry name" value="Sensor histidine kinase WalK"/>
    <property type="match status" value="1"/>
</dbReference>
<dbReference type="Pfam" id="PF00672">
    <property type="entry name" value="HAMP"/>
    <property type="match status" value="1"/>
</dbReference>
<evidence type="ECO:0000256" key="14">
    <source>
        <dbReference type="SAM" id="Phobius"/>
    </source>
</evidence>
<dbReference type="InterPro" id="IPR050351">
    <property type="entry name" value="BphY/WalK/GraS-like"/>
</dbReference>
<dbReference type="CDD" id="cd00075">
    <property type="entry name" value="HATPase"/>
    <property type="match status" value="1"/>
</dbReference>
<dbReference type="InterPro" id="IPR036097">
    <property type="entry name" value="HisK_dim/P_sf"/>
</dbReference>
<dbReference type="InterPro" id="IPR036890">
    <property type="entry name" value="HATPase_C_sf"/>
</dbReference>
<evidence type="ECO:0000259" key="18">
    <source>
        <dbReference type="PROSITE" id="PS50885"/>
    </source>
</evidence>
<evidence type="ECO:0000256" key="6">
    <source>
        <dbReference type="ARBA" id="ARBA00022679"/>
    </source>
</evidence>
<dbReference type="SMART" id="SM00388">
    <property type="entry name" value="HisKA"/>
    <property type="match status" value="1"/>
</dbReference>
<dbReference type="InterPro" id="IPR001610">
    <property type="entry name" value="PAC"/>
</dbReference>
<evidence type="ECO:0000259" key="15">
    <source>
        <dbReference type="PROSITE" id="PS50109"/>
    </source>
</evidence>
<dbReference type="AlphaFoldDB" id="A0A0G4AUN0"/>
<dbReference type="Proteomes" id="UP000035656">
    <property type="component" value="Chromosome"/>
</dbReference>
<proteinExistence type="predicted"/>
<evidence type="ECO:0000256" key="12">
    <source>
        <dbReference type="ARBA" id="ARBA00023012"/>
    </source>
</evidence>
<evidence type="ECO:0000256" key="1">
    <source>
        <dbReference type="ARBA" id="ARBA00000085"/>
    </source>
</evidence>
<dbReference type="SMART" id="SM00091">
    <property type="entry name" value="PAS"/>
    <property type="match status" value="1"/>
</dbReference>
<dbReference type="Pfam" id="PF02518">
    <property type="entry name" value="HATPase_c"/>
    <property type="match status" value="1"/>
</dbReference>
<dbReference type="InterPro" id="IPR000700">
    <property type="entry name" value="PAS-assoc_C"/>
</dbReference>
<dbReference type="CDD" id="cd06225">
    <property type="entry name" value="HAMP"/>
    <property type="match status" value="1"/>
</dbReference>
<evidence type="ECO:0000256" key="7">
    <source>
        <dbReference type="ARBA" id="ARBA00022692"/>
    </source>
</evidence>
<keyword evidence="7 14" id="KW-0812">Transmembrane</keyword>
<dbReference type="Gene3D" id="1.10.287.130">
    <property type="match status" value="1"/>
</dbReference>
<dbReference type="CDD" id="cd00082">
    <property type="entry name" value="HisKA"/>
    <property type="match status" value="1"/>
</dbReference>
<dbReference type="STRING" id="1619007.UX70_C0001G0716"/>
<comment type="subcellular location">
    <subcellularLocation>
        <location evidence="2">Cell membrane</location>
        <topology evidence="2">Multi-pass membrane protein</topology>
    </subcellularLocation>
</comment>
<dbReference type="Pfam" id="PF02743">
    <property type="entry name" value="dCache_1"/>
    <property type="match status" value="1"/>
</dbReference>
<evidence type="ECO:0000256" key="10">
    <source>
        <dbReference type="ARBA" id="ARBA00022840"/>
    </source>
</evidence>
<evidence type="ECO:0000256" key="8">
    <source>
        <dbReference type="ARBA" id="ARBA00022741"/>
    </source>
</evidence>
<feature type="domain" description="PAC" evidence="17">
    <location>
        <begin position="504"/>
        <end position="556"/>
    </location>
</feature>
<dbReference type="SUPFAM" id="SSF47384">
    <property type="entry name" value="Homodimeric domain of signal transducing histidine kinase"/>
    <property type="match status" value="1"/>
</dbReference>
<dbReference type="KEGG" id="pwo:UX70_C0001G0716"/>
<dbReference type="PROSITE" id="PS50113">
    <property type="entry name" value="PAC"/>
    <property type="match status" value="1"/>
</dbReference>
<keyword evidence="11 14" id="KW-1133">Transmembrane helix</keyword>
<dbReference type="SUPFAM" id="SSF55874">
    <property type="entry name" value="ATPase domain of HSP90 chaperone/DNA topoisomerase II/histidine kinase"/>
    <property type="match status" value="1"/>
</dbReference>
<dbReference type="Gene3D" id="6.10.340.10">
    <property type="match status" value="1"/>
</dbReference>
<dbReference type="SMART" id="SM00086">
    <property type="entry name" value="PAC"/>
    <property type="match status" value="1"/>
</dbReference>
<feature type="domain" description="PAS" evidence="16">
    <location>
        <begin position="431"/>
        <end position="475"/>
    </location>
</feature>
<dbReference type="InterPro" id="IPR005467">
    <property type="entry name" value="His_kinase_dom"/>
</dbReference>
<dbReference type="SUPFAM" id="SSF158472">
    <property type="entry name" value="HAMP domain-like"/>
    <property type="match status" value="1"/>
</dbReference>
<dbReference type="Pfam" id="PF13426">
    <property type="entry name" value="PAS_9"/>
    <property type="match status" value="1"/>
</dbReference>
<dbReference type="PROSITE" id="PS50112">
    <property type="entry name" value="PAS"/>
    <property type="match status" value="1"/>
</dbReference>
<keyword evidence="13 14" id="KW-0472">Membrane</keyword>
<evidence type="ECO:0000256" key="9">
    <source>
        <dbReference type="ARBA" id="ARBA00022777"/>
    </source>
</evidence>
<dbReference type="InterPro" id="IPR003661">
    <property type="entry name" value="HisK_dim/P_dom"/>
</dbReference>
<evidence type="ECO:0000256" key="4">
    <source>
        <dbReference type="ARBA" id="ARBA00022475"/>
    </source>
</evidence>
<dbReference type="GO" id="GO:0005524">
    <property type="term" value="F:ATP binding"/>
    <property type="evidence" value="ECO:0007669"/>
    <property type="project" value="UniProtKB-KW"/>
</dbReference>
<keyword evidence="5" id="KW-0597">Phosphoprotein</keyword>
<dbReference type="SUPFAM" id="SSF55785">
    <property type="entry name" value="PYP-like sensor domain (PAS domain)"/>
    <property type="match status" value="1"/>
</dbReference>
<dbReference type="InterPro" id="IPR000014">
    <property type="entry name" value="PAS"/>
</dbReference>
<dbReference type="InterPro" id="IPR035965">
    <property type="entry name" value="PAS-like_dom_sf"/>
</dbReference>
<dbReference type="Gene3D" id="3.30.565.10">
    <property type="entry name" value="Histidine kinase-like ATPase, C-terminal domain"/>
    <property type="match status" value="1"/>
</dbReference>
<keyword evidence="8" id="KW-0547">Nucleotide-binding</keyword>
<dbReference type="InterPro" id="IPR003660">
    <property type="entry name" value="HAMP_dom"/>
</dbReference>
<protein>
    <recommendedName>
        <fullName evidence="3">histidine kinase</fullName>
        <ecNumber evidence="3">2.7.13.3</ecNumber>
    </recommendedName>
</protein>
<evidence type="ECO:0000259" key="16">
    <source>
        <dbReference type="PROSITE" id="PS50112"/>
    </source>
</evidence>
<dbReference type="PANTHER" id="PTHR42878:SF7">
    <property type="entry name" value="SENSOR HISTIDINE KINASE GLRK"/>
    <property type="match status" value="1"/>
</dbReference>
<dbReference type="GO" id="GO:0005886">
    <property type="term" value="C:plasma membrane"/>
    <property type="evidence" value="ECO:0007669"/>
    <property type="project" value="UniProtKB-SubCell"/>
</dbReference>
<dbReference type="CDD" id="cd00130">
    <property type="entry name" value="PAS"/>
    <property type="match status" value="1"/>
</dbReference>
<dbReference type="PROSITE" id="PS50109">
    <property type="entry name" value="HIS_KIN"/>
    <property type="match status" value="1"/>
</dbReference>
<evidence type="ECO:0000259" key="17">
    <source>
        <dbReference type="PROSITE" id="PS50113"/>
    </source>
</evidence>
<name>A0A0G4AUN0_9BACT</name>
<evidence type="ECO:0000256" key="5">
    <source>
        <dbReference type="ARBA" id="ARBA00022553"/>
    </source>
</evidence>
<dbReference type="PANTHER" id="PTHR42878">
    <property type="entry name" value="TWO-COMPONENT HISTIDINE KINASE"/>
    <property type="match status" value="1"/>
</dbReference>
<dbReference type="Pfam" id="PF00512">
    <property type="entry name" value="HisKA"/>
    <property type="match status" value="1"/>
</dbReference>
<feature type="transmembrane region" description="Helical" evidence="14">
    <location>
        <begin position="346"/>
        <end position="367"/>
    </location>
</feature>
<sequence>MDLRRFPKLLAQKLSTIGSRKKILYTYIYIKLRTTFMKLRISFKKKVVLVIITVMFFFGTLATIAVYGMMQRTISVLAIEYFESIVIQQEETLTNVFNNSKSFVQHLAAHDEVIKYLQQEDPQPQDAFLLAHFTRFDIDHSYQAIYLMDMTGRTVVSTDPTFVGQNYGFRPYFKKAIEGELVIDSAIGVTSKKFGYYFSHPVKTPDGVIIGVLVAKLKDTLIGDALRPKILSPEGGAMLIDEYGVVIQTDRQELLYKSFRPLSPALQKILADTHKFGNITIMPLQYEAEGVILTEIKRSTAFETYDAQHQRNEIIGIARVNNAPFFILLEEPTQGFVAVAKKIARIVSIFIALASAGVAILLFLLVAKLLKPLTKLKAVASQIGKGNLKQVVTIDTGDEFEELGMAFNNMTAKLNDTYTNLEGKVWERTADFEKFRLAIEAVSDPVIITDVDGRILYANKAMETLTGYTQLELIGVKPSLWGRQMPIEFYGKLWETIKIKKEEFHGEITNKRKGGERYLSELHISPLLMNKGKLYGFVSIQRDITARREADKTKNEFISIASHQLRTPLTVINWYTQMLSKGEVGQLNNEQQEYLGRIQSASKRMVDLINSLLSVSRVDLGALNVKPEQIQLTEIADSILVEMGNPIEKKQLHIVREYDPQASSINADPALVRIIFQNLILNAIQYTPEKGIITIGIARKGIAEILITVADNGYGIPVGQQARIFEKFFRADNAQKEQPEGNGLGLYIVKSILELIGGTIWFESEENKGSTFYAVLPNKKD</sequence>
<comment type="catalytic activity">
    <reaction evidence="1">
        <text>ATP + protein L-histidine = ADP + protein N-phospho-L-histidine.</text>
        <dbReference type="EC" id="2.7.13.3"/>
    </reaction>
</comment>
<dbReference type="SUPFAM" id="SSF103190">
    <property type="entry name" value="Sensory domain-like"/>
    <property type="match status" value="1"/>
</dbReference>
<accession>A0A0G4AUN0</accession>
<dbReference type="GO" id="GO:0030295">
    <property type="term" value="F:protein kinase activator activity"/>
    <property type="evidence" value="ECO:0007669"/>
    <property type="project" value="TreeGrafter"/>
</dbReference>
<dbReference type="FunFam" id="1.10.287.130:FF:000001">
    <property type="entry name" value="Two-component sensor histidine kinase"/>
    <property type="match status" value="1"/>
</dbReference>
<dbReference type="GO" id="GO:0007234">
    <property type="term" value="P:osmosensory signaling via phosphorelay pathway"/>
    <property type="evidence" value="ECO:0007669"/>
    <property type="project" value="TreeGrafter"/>
</dbReference>
<dbReference type="InterPro" id="IPR003594">
    <property type="entry name" value="HATPase_dom"/>
</dbReference>
<dbReference type="GO" id="GO:0000155">
    <property type="term" value="F:phosphorelay sensor kinase activity"/>
    <property type="evidence" value="ECO:0007669"/>
    <property type="project" value="InterPro"/>
</dbReference>
<dbReference type="Gene3D" id="3.30.450.20">
    <property type="entry name" value="PAS domain"/>
    <property type="match status" value="3"/>
</dbReference>
<reference evidence="19 20" key="1">
    <citation type="journal article" date="2015" name="Nature">
        <title>rRNA introns, odd ribosomes, and small enigmatic genomes across a large radiation of phyla.</title>
        <authorList>
            <person name="Brown C.T."/>
            <person name="Hug L.A."/>
            <person name="Thomas B.C."/>
            <person name="Sharon I."/>
            <person name="Castelle C.J."/>
            <person name="Singh A."/>
            <person name="Wilkins M.J."/>
            <person name="Williams K.H."/>
            <person name="Banfield J.F."/>
        </authorList>
    </citation>
    <scope>NUCLEOTIDE SEQUENCE [LARGE SCALE GENOMIC DNA]</scope>
</reference>
<evidence type="ECO:0000313" key="20">
    <source>
        <dbReference type="Proteomes" id="UP000035656"/>
    </source>
</evidence>
<feature type="transmembrane region" description="Helical" evidence="14">
    <location>
        <begin position="47"/>
        <end position="70"/>
    </location>
</feature>
<evidence type="ECO:0000313" key="19">
    <source>
        <dbReference type="EMBL" id="AKM78427.1"/>
    </source>
</evidence>
<dbReference type="InterPro" id="IPR029151">
    <property type="entry name" value="Sensor-like_sf"/>
</dbReference>
<feature type="domain" description="Histidine kinase" evidence="15">
    <location>
        <begin position="560"/>
        <end position="780"/>
    </location>
</feature>
<keyword evidence="10" id="KW-0067">ATP-binding</keyword>
<dbReference type="CDD" id="cd12914">
    <property type="entry name" value="PDC1_DGC_like"/>
    <property type="match status" value="1"/>
</dbReference>
<evidence type="ECO:0000256" key="2">
    <source>
        <dbReference type="ARBA" id="ARBA00004651"/>
    </source>
</evidence>
<organism evidence="19 20">
    <name type="scientific">Candidatus Wolfebacteria bacterium GW2011_GWB1_47_1</name>
    <dbReference type="NCBI Taxonomy" id="1619007"/>
    <lineage>
        <taxon>Bacteria</taxon>
        <taxon>Candidatus Wolfeibacteriota</taxon>
    </lineage>
</organism>
<evidence type="ECO:0000256" key="11">
    <source>
        <dbReference type="ARBA" id="ARBA00022989"/>
    </source>
</evidence>
<evidence type="ECO:0000256" key="13">
    <source>
        <dbReference type="ARBA" id="ARBA00023136"/>
    </source>
</evidence>
<keyword evidence="6" id="KW-0808">Transferase</keyword>
<evidence type="ECO:0000256" key="3">
    <source>
        <dbReference type="ARBA" id="ARBA00012438"/>
    </source>
</evidence>
<gene>
    <name evidence="19" type="ORF">UX70_C0001G0716</name>
</gene>
<dbReference type="SMART" id="SM00304">
    <property type="entry name" value="HAMP"/>
    <property type="match status" value="1"/>
</dbReference>
<dbReference type="EC" id="2.7.13.3" evidence="3"/>
<keyword evidence="9 19" id="KW-0418">Kinase</keyword>
<feature type="domain" description="HAMP" evidence="18">
    <location>
        <begin position="367"/>
        <end position="419"/>
    </location>
</feature>
<dbReference type="PROSITE" id="PS50885">
    <property type="entry name" value="HAMP"/>
    <property type="match status" value="1"/>
</dbReference>
<keyword evidence="4" id="KW-1003">Cell membrane</keyword>
<dbReference type="GO" id="GO:0000156">
    <property type="term" value="F:phosphorelay response regulator activity"/>
    <property type="evidence" value="ECO:0007669"/>
    <property type="project" value="TreeGrafter"/>
</dbReference>